<dbReference type="AlphaFoldDB" id="A0A8J2XVC7"/>
<comment type="caution">
    <text evidence="2">The sequence shown here is derived from an EMBL/GenBank/DDBJ whole genome shotgun (WGS) entry which is preliminary data.</text>
</comment>
<name>A0A8J2XVC7_9BACT</name>
<feature type="transmembrane region" description="Helical" evidence="1">
    <location>
        <begin position="293"/>
        <end position="313"/>
    </location>
</feature>
<evidence type="ECO:0000313" key="2">
    <source>
        <dbReference type="EMBL" id="GGB11520.1"/>
    </source>
</evidence>
<feature type="transmembrane region" description="Helical" evidence="1">
    <location>
        <begin position="269"/>
        <end position="287"/>
    </location>
</feature>
<dbReference type="Proteomes" id="UP000607559">
    <property type="component" value="Unassembled WGS sequence"/>
</dbReference>
<evidence type="ECO:0000256" key="1">
    <source>
        <dbReference type="SAM" id="Phobius"/>
    </source>
</evidence>
<evidence type="ECO:0000313" key="3">
    <source>
        <dbReference type="Proteomes" id="UP000607559"/>
    </source>
</evidence>
<feature type="transmembrane region" description="Helical" evidence="1">
    <location>
        <begin position="382"/>
        <end position="403"/>
    </location>
</feature>
<reference evidence="2" key="1">
    <citation type="journal article" date="2014" name="Int. J. Syst. Evol. Microbiol.">
        <title>Complete genome sequence of Corynebacterium casei LMG S-19264T (=DSM 44701T), isolated from a smear-ripened cheese.</title>
        <authorList>
            <consortium name="US DOE Joint Genome Institute (JGI-PGF)"/>
            <person name="Walter F."/>
            <person name="Albersmeier A."/>
            <person name="Kalinowski J."/>
            <person name="Ruckert C."/>
        </authorList>
    </citation>
    <scope>NUCLEOTIDE SEQUENCE</scope>
    <source>
        <strain evidence="2">CGMCC 1.15448</strain>
    </source>
</reference>
<feature type="transmembrane region" description="Helical" evidence="1">
    <location>
        <begin position="163"/>
        <end position="182"/>
    </location>
</feature>
<feature type="transmembrane region" description="Helical" evidence="1">
    <location>
        <begin position="194"/>
        <end position="224"/>
    </location>
</feature>
<dbReference type="EMBL" id="BMJC01000004">
    <property type="protein sequence ID" value="GGB11520.1"/>
    <property type="molecule type" value="Genomic_DNA"/>
</dbReference>
<protein>
    <submittedName>
        <fullName evidence="2">Uncharacterized protein</fullName>
    </submittedName>
</protein>
<keyword evidence="1" id="KW-1133">Transmembrane helix</keyword>
<feature type="transmembrane region" description="Helical" evidence="1">
    <location>
        <begin position="21"/>
        <end position="44"/>
    </location>
</feature>
<feature type="transmembrane region" description="Helical" evidence="1">
    <location>
        <begin position="97"/>
        <end position="122"/>
    </location>
</feature>
<keyword evidence="3" id="KW-1185">Reference proteome</keyword>
<proteinExistence type="predicted"/>
<accession>A0A8J2XVC7</accession>
<gene>
    <name evidence="2" type="ORF">GCM10011511_38920</name>
</gene>
<organism evidence="2 3">
    <name type="scientific">Puia dinghuensis</name>
    <dbReference type="NCBI Taxonomy" id="1792502"/>
    <lineage>
        <taxon>Bacteria</taxon>
        <taxon>Pseudomonadati</taxon>
        <taxon>Bacteroidota</taxon>
        <taxon>Chitinophagia</taxon>
        <taxon>Chitinophagales</taxon>
        <taxon>Chitinophagaceae</taxon>
        <taxon>Puia</taxon>
    </lineage>
</organism>
<sequence>MLIFNQQKLIPQMIKSTAVKKTLTVIFWLVIIICLLPFLLLPFLSNMAGDDFNFYNLYRAHGFWESQGFIYRHWAGRYTTTFLNGACLSLDLLRHYYWLPCLLLFASTWWAIFFLLSTLHALVPGRPFSRNHLVGLSFLFFILFLYVQADIATGFYWFSSAIVYQPSFILSLVFAGCLVRRLEVAGTAPGRDIVLLLLIVLIIGCNEMAAVFLLFFLIALIGLYYYSGLPVPGYCWLYLGVAIGMCVLIVFTSGVILERRQMMNTGSGAVAILSATFFQLISVLFAVFKEPLFWFACAAVFLFGVYLSPLAGLRQKKTFLSGLILLLLLVFLSLLTVLIGSRGSLPPRALNNLTGWFTGGALLLVFLAGLRKEAGASIFGALRLSPVLLTGMLAVLLLASVNYRDAWKTVLSGYFYHAVQVDRDRQLTLAGHRRAGVAVVASYEDAVEASVRQVFPHGVFETVHTLLVQKPPLLYYYDGAASQDHAYRLYYGLDSIAIAPPGKVR</sequence>
<feature type="transmembrane region" description="Helical" evidence="1">
    <location>
        <begin position="236"/>
        <end position="257"/>
    </location>
</feature>
<feature type="transmembrane region" description="Helical" evidence="1">
    <location>
        <begin position="320"/>
        <end position="341"/>
    </location>
</feature>
<feature type="transmembrane region" description="Helical" evidence="1">
    <location>
        <begin position="134"/>
        <end position="157"/>
    </location>
</feature>
<keyword evidence="1" id="KW-0472">Membrane</keyword>
<feature type="transmembrane region" description="Helical" evidence="1">
    <location>
        <begin position="353"/>
        <end position="370"/>
    </location>
</feature>
<reference evidence="2" key="2">
    <citation type="submission" date="2020-09" db="EMBL/GenBank/DDBJ databases">
        <authorList>
            <person name="Sun Q."/>
            <person name="Zhou Y."/>
        </authorList>
    </citation>
    <scope>NUCLEOTIDE SEQUENCE</scope>
    <source>
        <strain evidence="2">CGMCC 1.15448</strain>
    </source>
</reference>
<keyword evidence="1" id="KW-0812">Transmembrane</keyword>